<evidence type="ECO:0000313" key="1">
    <source>
        <dbReference type="EMBL" id="MFB5680994.1"/>
    </source>
</evidence>
<gene>
    <name evidence="1" type="ORF">ACE3NQ_08735</name>
</gene>
<proteinExistence type="predicted"/>
<organism evidence="1 2">
    <name type="scientific">Paenibacillus terreus</name>
    <dbReference type="NCBI Taxonomy" id="1387834"/>
    <lineage>
        <taxon>Bacteria</taxon>
        <taxon>Bacillati</taxon>
        <taxon>Bacillota</taxon>
        <taxon>Bacilli</taxon>
        <taxon>Bacillales</taxon>
        <taxon>Paenibacillaceae</taxon>
        <taxon>Paenibacillus</taxon>
    </lineage>
</organism>
<evidence type="ECO:0000313" key="2">
    <source>
        <dbReference type="Proteomes" id="UP001580407"/>
    </source>
</evidence>
<dbReference type="Proteomes" id="UP001580407">
    <property type="component" value="Unassembled WGS sequence"/>
</dbReference>
<name>A0ABV5B7Z5_9BACL</name>
<sequence length="103" mass="11671">MEKQNLGCPQIKHSCCKPGQANCHIGRFESDKSLIGFQASISIHEGSLKAQLLAWFDECAEQMTEPGSRLSFFEALTEFPNPNDRAHRLSVEHERALLICFFF</sequence>
<accession>A0ABV5B7Z5</accession>
<keyword evidence="2" id="KW-1185">Reference proteome</keyword>
<comment type="caution">
    <text evidence="1">The sequence shown here is derived from an EMBL/GenBank/DDBJ whole genome shotgun (WGS) entry which is preliminary data.</text>
</comment>
<protein>
    <submittedName>
        <fullName evidence="1">Uncharacterized protein</fullName>
    </submittedName>
</protein>
<dbReference type="RefSeq" id="WP_375524791.1">
    <property type="nucleotide sequence ID" value="NZ_JBHILM010000008.1"/>
</dbReference>
<dbReference type="EMBL" id="JBHILM010000008">
    <property type="protein sequence ID" value="MFB5680994.1"/>
    <property type="molecule type" value="Genomic_DNA"/>
</dbReference>
<reference evidence="1 2" key="1">
    <citation type="submission" date="2024-09" db="EMBL/GenBank/DDBJ databases">
        <authorList>
            <person name="Ruan L."/>
        </authorList>
    </citation>
    <scope>NUCLEOTIDE SEQUENCE [LARGE SCALE GENOMIC DNA]</scope>
    <source>
        <strain evidence="1 2">D33</strain>
    </source>
</reference>
<dbReference type="Gene3D" id="1.10.357.10">
    <property type="entry name" value="Tetracycline Repressor, domain 2"/>
    <property type="match status" value="1"/>
</dbReference>